<evidence type="ECO:0000313" key="2">
    <source>
        <dbReference type="Proteomes" id="UP000198642"/>
    </source>
</evidence>
<evidence type="ECO:0008006" key="3">
    <source>
        <dbReference type="Google" id="ProtNLM"/>
    </source>
</evidence>
<gene>
    <name evidence="1" type="ORF">SAMN04488072_102180</name>
</gene>
<organism evidence="1 2">
    <name type="scientific">Lentibacillus halodurans</name>
    <dbReference type="NCBI Taxonomy" id="237679"/>
    <lineage>
        <taxon>Bacteria</taxon>
        <taxon>Bacillati</taxon>
        <taxon>Bacillota</taxon>
        <taxon>Bacilli</taxon>
        <taxon>Bacillales</taxon>
        <taxon>Bacillaceae</taxon>
        <taxon>Lentibacillus</taxon>
    </lineage>
</organism>
<dbReference type="InterPro" id="IPR030902">
    <property type="entry name" value="CLB_0814_fam"/>
</dbReference>
<sequence>MEVKLFQKTQRDLAVSVNLVIDTYWEDGISESKMVEMIQKLYINNESKFLKNGKYTTVLRQQCGKRRLEVVSRVLNMDQMTASQSMYL</sequence>
<dbReference type="STRING" id="237679.SAMN04488072_102180"/>
<proteinExistence type="predicted"/>
<keyword evidence="2" id="KW-1185">Reference proteome</keyword>
<protein>
    <recommendedName>
        <fullName evidence="3">Glycosyl transferase</fullName>
    </recommendedName>
</protein>
<accession>A0A1I0W4N6</accession>
<dbReference type="NCBIfam" id="TIGR04540">
    <property type="entry name" value="CLB_0814_fam"/>
    <property type="match status" value="1"/>
</dbReference>
<dbReference type="OrthoDB" id="2456252at2"/>
<name>A0A1I0W4N6_9BACI</name>
<dbReference type="AlphaFoldDB" id="A0A1I0W4N6"/>
<dbReference type="Proteomes" id="UP000198642">
    <property type="component" value="Unassembled WGS sequence"/>
</dbReference>
<reference evidence="1 2" key="1">
    <citation type="submission" date="2016-10" db="EMBL/GenBank/DDBJ databases">
        <authorList>
            <person name="de Groot N.N."/>
        </authorList>
    </citation>
    <scope>NUCLEOTIDE SEQUENCE [LARGE SCALE GENOMIC DNA]</scope>
    <source>
        <strain evidence="1 2">CGMCC 1.3702</strain>
    </source>
</reference>
<dbReference type="RefSeq" id="WP_090233727.1">
    <property type="nucleotide sequence ID" value="NZ_FOJW01000002.1"/>
</dbReference>
<dbReference type="EMBL" id="FOJW01000002">
    <property type="protein sequence ID" value="SFA83160.1"/>
    <property type="molecule type" value="Genomic_DNA"/>
</dbReference>
<evidence type="ECO:0000313" key="1">
    <source>
        <dbReference type="EMBL" id="SFA83160.1"/>
    </source>
</evidence>